<feature type="chain" id="PRO_5046111997" evidence="1">
    <location>
        <begin position="25"/>
        <end position="136"/>
    </location>
</feature>
<keyword evidence="1" id="KW-0732">Signal</keyword>
<dbReference type="RefSeq" id="WP_224315509.1">
    <property type="nucleotide sequence ID" value="NZ_JAIRBM010000022.1"/>
</dbReference>
<accession>A0ABS7VU95</accession>
<keyword evidence="3" id="KW-1185">Reference proteome</keyword>
<dbReference type="EMBL" id="JAIRBM010000022">
    <property type="protein sequence ID" value="MBZ6078759.1"/>
    <property type="molecule type" value="Genomic_DNA"/>
</dbReference>
<dbReference type="Pfam" id="PF06823">
    <property type="entry name" value="DUF1236"/>
    <property type="match status" value="1"/>
</dbReference>
<proteinExistence type="predicted"/>
<dbReference type="Proteomes" id="UP000704176">
    <property type="component" value="Unassembled WGS sequence"/>
</dbReference>
<name>A0ABS7VU95_9HYPH</name>
<gene>
    <name evidence="2" type="ORF">K9B37_21095</name>
</gene>
<dbReference type="InterPro" id="IPR009642">
    <property type="entry name" value="DUF1236"/>
</dbReference>
<reference evidence="2 3" key="1">
    <citation type="submission" date="2021-09" db="EMBL/GenBank/DDBJ databases">
        <title>The complete genome sequence of a new microorganism.</title>
        <authorList>
            <person name="Zi Z."/>
        </authorList>
    </citation>
    <scope>NUCLEOTIDE SEQUENCE [LARGE SCALE GENOMIC DNA]</scope>
    <source>
        <strain evidence="2 3">WGZ8</strain>
    </source>
</reference>
<evidence type="ECO:0000313" key="2">
    <source>
        <dbReference type="EMBL" id="MBZ6078759.1"/>
    </source>
</evidence>
<comment type="caution">
    <text evidence="2">The sequence shown here is derived from an EMBL/GenBank/DDBJ whole genome shotgun (WGS) entry which is preliminary data.</text>
</comment>
<evidence type="ECO:0000313" key="3">
    <source>
        <dbReference type="Proteomes" id="UP000704176"/>
    </source>
</evidence>
<protein>
    <submittedName>
        <fullName evidence="2">DUF1236 domain-containing protein</fullName>
    </submittedName>
</protein>
<feature type="signal peptide" evidence="1">
    <location>
        <begin position="1"/>
        <end position="24"/>
    </location>
</feature>
<evidence type="ECO:0000256" key="1">
    <source>
        <dbReference type="SAM" id="SignalP"/>
    </source>
</evidence>
<sequence>MRHRILASLAFLALPLAACQTEQTAGPATAAAGGAVAGAVVGGPVGAAVGGVAGAAAGGVLSAAETTRVRTYIVAQRRPTMRVSEEVVVGQPLPERVRLFPIPGSVGLPASYSYTVVNDQRVIVDPQTREVIEIIP</sequence>
<organism evidence="2 3">
    <name type="scientific">Microvirga puerhi</name>
    <dbReference type="NCBI Taxonomy" id="2876078"/>
    <lineage>
        <taxon>Bacteria</taxon>
        <taxon>Pseudomonadati</taxon>
        <taxon>Pseudomonadota</taxon>
        <taxon>Alphaproteobacteria</taxon>
        <taxon>Hyphomicrobiales</taxon>
        <taxon>Methylobacteriaceae</taxon>
        <taxon>Microvirga</taxon>
    </lineage>
</organism>